<evidence type="ECO:0000256" key="3">
    <source>
        <dbReference type="ARBA" id="ARBA00022527"/>
    </source>
</evidence>
<name>A0A6I8NWX9_ORNAN</name>
<evidence type="ECO:0000256" key="11">
    <source>
        <dbReference type="PROSITE-ProRule" id="PRU10141"/>
    </source>
</evidence>
<feature type="compositionally biased region" description="Gly residues" evidence="12">
    <location>
        <begin position="1"/>
        <end position="18"/>
    </location>
</feature>
<evidence type="ECO:0000256" key="2">
    <source>
        <dbReference type="ARBA" id="ARBA00012407"/>
    </source>
</evidence>
<protein>
    <recommendedName>
        <fullName evidence="2">[tau protein] kinase</fullName>
        <ecNumber evidence="2">2.7.11.26</ecNumber>
    </recommendedName>
</protein>
<reference evidence="14" key="2">
    <citation type="submission" date="2025-08" db="UniProtKB">
        <authorList>
            <consortium name="Ensembl"/>
        </authorList>
    </citation>
    <scope>IDENTIFICATION</scope>
    <source>
        <strain evidence="14">Glennie</strain>
    </source>
</reference>
<reference evidence="14" key="3">
    <citation type="submission" date="2025-09" db="UniProtKB">
        <authorList>
            <consortium name="Ensembl"/>
        </authorList>
    </citation>
    <scope>IDENTIFICATION</scope>
    <source>
        <strain evidence="14">Glennie</strain>
    </source>
</reference>
<gene>
    <name evidence="14" type="primary">GSK3A</name>
</gene>
<keyword evidence="8 11" id="KW-0067">ATP-binding</keyword>
<feature type="compositionally biased region" description="Low complexity" evidence="12">
    <location>
        <begin position="461"/>
        <end position="470"/>
    </location>
</feature>
<keyword evidence="5" id="KW-0808">Transferase</keyword>
<dbReference type="Gene3D" id="1.10.510.10">
    <property type="entry name" value="Transferase(Phosphotransferase) domain 1"/>
    <property type="match status" value="1"/>
</dbReference>
<dbReference type="PROSITE" id="PS50011">
    <property type="entry name" value="PROTEIN_KINASE_DOM"/>
    <property type="match status" value="1"/>
</dbReference>
<keyword evidence="3" id="KW-0723">Serine/threonine-protein kinase</keyword>
<feature type="compositionally biased region" description="Low complexity" evidence="12">
    <location>
        <begin position="339"/>
        <end position="353"/>
    </location>
</feature>
<feature type="region of interest" description="Disordered" evidence="12">
    <location>
        <begin position="434"/>
        <end position="483"/>
    </location>
</feature>
<dbReference type="AlphaFoldDB" id="A0A6I8NWX9"/>
<feature type="domain" description="Protein kinase" evidence="13">
    <location>
        <begin position="100"/>
        <end position="383"/>
    </location>
</feature>
<evidence type="ECO:0000256" key="4">
    <source>
        <dbReference type="ARBA" id="ARBA00022600"/>
    </source>
</evidence>
<dbReference type="Pfam" id="PF00069">
    <property type="entry name" value="Pkinase"/>
    <property type="match status" value="1"/>
</dbReference>
<dbReference type="CDD" id="cd14137">
    <property type="entry name" value="STKc_GSK3"/>
    <property type="match status" value="1"/>
</dbReference>
<dbReference type="GO" id="GO:0005977">
    <property type="term" value="P:glycogen metabolic process"/>
    <property type="evidence" value="ECO:0007669"/>
    <property type="project" value="UniProtKB-KW"/>
</dbReference>
<feature type="binding site" evidence="11">
    <location>
        <position position="130"/>
    </location>
    <ligand>
        <name>ATP</name>
        <dbReference type="ChEBI" id="CHEBI:30616"/>
    </ligand>
</feature>
<evidence type="ECO:0000256" key="1">
    <source>
        <dbReference type="ARBA" id="ARBA00005527"/>
    </source>
</evidence>
<evidence type="ECO:0000259" key="13">
    <source>
        <dbReference type="PROSITE" id="PS50011"/>
    </source>
</evidence>
<comment type="similarity">
    <text evidence="1">Belongs to the protein kinase superfamily. CMGC Ser/Thr protein kinase family. GSK-3 subfamily.</text>
</comment>
<dbReference type="SMART" id="SM00220">
    <property type="entry name" value="S_TKc"/>
    <property type="match status" value="1"/>
</dbReference>
<dbReference type="InterPro" id="IPR000719">
    <property type="entry name" value="Prot_kinase_dom"/>
</dbReference>
<comment type="catalytic activity">
    <reaction evidence="10">
        <text>L-threonyl-[tau protein] + ATP = O-phospho-L-threonyl-[tau protein] + ADP + H(+)</text>
        <dbReference type="Rhea" id="RHEA:53904"/>
        <dbReference type="Rhea" id="RHEA-COMP:13703"/>
        <dbReference type="Rhea" id="RHEA-COMP:13704"/>
        <dbReference type="ChEBI" id="CHEBI:15378"/>
        <dbReference type="ChEBI" id="CHEBI:30013"/>
        <dbReference type="ChEBI" id="CHEBI:30616"/>
        <dbReference type="ChEBI" id="CHEBI:61977"/>
        <dbReference type="ChEBI" id="CHEBI:456216"/>
        <dbReference type="EC" id="2.7.11.26"/>
    </reaction>
</comment>
<evidence type="ECO:0000313" key="15">
    <source>
        <dbReference type="Proteomes" id="UP000002279"/>
    </source>
</evidence>
<dbReference type="PANTHER" id="PTHR24057">
    <property type="entry name" value="GLYCOGEN SYNTHASE KINASE-3 ALPHA"/>
    <property type="match status" value="1"/>
</dbReference>
<dbReference type="PROSITE" id="PS00108">
    <property type="entry name" value="PROTEIN_KINASE_ST"/>
    <property type="match status" value="1"/>
</dbReference>
<dbReference type="FunFam" id="3.30.200.20:FF:000009">
    <property type="entry name" value="Glycogen synthase kinase-3 beta"/>
    <property type="match status" value="1"/>
</dbReference>
<evidence type="ECO:0000256" key="8">
    <source>
        <dbReference type="ARBA" id="ARBA00022840"/>
    </source>
</evidence>
<keyword evidence="4" id="KW-0321">Glycogen metabolism</keyword>
<dbReference type="InterPro" id="IPR008271">
    <property type="entry name" value="Ser/Thr_kinase_AS"/>
</dbReference>
<evidence type="ECO:0000256" key="6">
    <source>
        <dbReference type="ARBA" id="ARBA00022741"/>
    </source>
</evidence>
<evidence type="ECO:0000256" key="10">
    <source>
        <dbReference type="ARBA" id="ARBA00048878"/>
    </source>
</evidence>
<feature type="region of interest" description="Disordered" evidence="12">
    <location>
        <begin position="1"/>
        <end position="96"/>
    </location>
</feature>
<dbReference type="PANTHER" id="PTHR24057:SF14">
    <property type="entry name" value="GLYCOGEN SYNTHASE KINASE-3 ALPHA"/>
    <property type="match status" value="1"/>
</dbReference>
<keyword evidence="7" id="KW-0418">Kinase</keyword>
<feature type="region of interest" description="Disordered" evidence="12">
    <location>
        <begin position="339"/>
        <end position="372"/>
    </location>
</feature>
<keyword evidence="4" id="KW-0119">Carbohydrate metabolism</keyword>
<feature type="compositionally biased region" description="Low complexity" evidence="12">
    <location>
        <begin position="360"/>
        <end position="372"/>
    </location>
</feature>
<dbReference type="GeneTree" id="ENSGT00520000055635"/>
<dbReference type="GO" id="GO:0005524">
    <property type="term" value="F:ATP binding"/>
    <property type="evidence" value="ECO:0007669"/>
    <property type="project" value="UniProtKB-UniRule"/>
</dbReference>
<dbReference type="GO" id="GO:0051093">
    <property type="term" value="P:negative regulation of developmental process"/>
    <property type="evidence" value="ECO:0007669"/>
    <property type="project" value="UniProtKB-ARBA"/>
</dbReference>
<keyword evidence="15" id="KW-1185">Reference proteome</keyword>
<evidence type="ECO:0000256" key="7">
    <source>
        <dbReference type="ARBA" id="ARBA00022777"/>
    </source>
</evidence>
<reference evidence="14 15" key="1">
    <citation type="journal article" date="2008" name="Nature">
        <title>Genome analysis of the platypus reveals unique signatures of evolution.</title>
        <authorList>
            <person name="Warren W.C."/>
            <person name="Hillier L.W."/>
            <person name="Marshall Graves J.A."/>
            <person name="Birney E."/>
            <person name="Ponting C.P."/>
            <person name="Grutzner F."/>
            <person name="Belov K."/>
            <person name="Miller W."/>
            <person name="Clarke L."/>
            <person name="Chinwalla A.T."/>
            <person name="Yang S.P."/>
            <person name="Heger A."/>
            <person name="Locke D.P."/>
            <person name="Miethke P."/>
            <person name="Waters P.D."/>
            <person name="Veyrunes F."/>
            <person name="Fulton L."/>
            <person name="Fulton B."/>
            <person name="Graves T."/>
            <person name="Wallis J."/>
            <person name="Puente X.S."/>
            <person name="Lopez-Otin C."/>
            <person name="Ordonez G.R."/>
            <person name="Eichler E.E."/>
            <person name="Chen L."/>
            <person name="Cheng Z."/>
            <person name="Deakin J.E."/>
            <person name="Alsop A."/>
            <person name="Thompson K."/>
            <person name="Kirby P."/>
            <person name="Papenfuss A.T."/>
            <person name="Wakefield M.J."/>
            <person name="Olender T."/>
            <person name="Lancet D."/>
            <person name="Huttley G.A."/>
            <person name="Smit A.F."/>
            <person name="Pask A."/>
            <person name="Temple-Smith P."/>
            <person name="Batzer M.A."/>
            <person name="Walker J.A."/>
            <person name="Konkel M.K."/>
            <person name="Harris R.S."/>
            <person name="Whittington C.M."/>
            <person name="Wong E.S."/>
            <person name="Gemmell N.J."/>
            <person name="Buschiazzo E."/>
            <person name="Vargas Jentzsch I.M."/>
            <person name="Merkel A."/>
            <person name="Schmitz J."/>
            <person name="Zemann A."/>
            <person name="Churakov G."/>
            <person name="Kriegs J.O."/>
            <person name="Brosius J."/>
            <person name="Murchison E.P."/>
            <person name="Sachidanandam R."/>
            <person name="Smith C."/>
            <person name="Hannon G.J."/>
            <person name="Tsend-Ayush E."/>
            <person name="McMillan D."/>
            <person name="Attenborough R."/>
            <person name="Rens W."/>
            <person name="Ferguson-Smith M."/>
            <person name="Lefevre C.M."/>
            <person name="Sharp J.A."/>
            <person name="Nicholas K.R."/>
            <person name="Ray D.A."/>
            <person name="Kube M."/>
            <person name="Reinhardt R."/>
            <person name="Pringle T.H."/>
            <person name="Taylor J."/>
            <person name="Jones R.C."/>
            <person name="Nixon B."/>
            <person name="Dacheux J.L."/>
            <person name="Niwa H."/>
            <person name="Sekita Y."/>
            <person name="Huang X."/>
            <person name="Stark A."/>
            <person name="Kheradpour P."/>
            <person name="Kellis M."/>
            <person name="Flicek P."/>
            <person name="Chen Y."/>
            <person name="Webber C."/>
            <person name="Hardison R."/>
            <person name="Nelson J."/>
            <person name="Hallsworth-Pepin K."/>
            <person name="Delehaunty K."/>
            <person name="Markovic C."/>
            <person name="Minx P."/>
            <person name="Feng Y."/>
            <person name="Kremitzki C."/>
            <person name="Mitreva M."/>
            <person name="Glasscock J."/>
            <person name="Wylie T."/>
            <person name="Wohldmann P."/>
            <person name="Thiru P."/>
            <person name="Nhan M.N."/>
            <person name="Pohl C.S."/>
            <person name="Smith S.M."/>
            <person name="Hou S."/>
            <person name="Nefedov M."/>
            <person name="de Jong P.J."/>
            <person name="Renfree M.B."/>
            <person name="Mardis E.R."/>
            <person name="Wilson R.K."/>
        </authorList>
    </citation>
    <scope>NUCLEOTIDE SEQUENCE [LARGE SCALE GENOMIC DNA]</scope>
    <source>
        <strain evidence="14 15">Glennie</strain>
    </source>
</reference>
<feature type="region of interest" description="Disordered" evidence="12">
    <location>
        <begin position="282"/>
        <end position="321"/>
    </location>
</feature>
<dbReference type="GO" id="GO:0050321">
    <property type="term" value="F:tau-protein kinase activity"/>
    <property type="evidence" value="ECO:0007669"/>
    <property type="project" value="UniProtKB-EC"/>
</dbReference>
<organism evidence="14 15">
    <name type="scientific">Ornithorhynchus anatinus</name>
    <name type="common">Duckbill platypus</name>
    <dbReference type="NCBI Taxonomy" id="9258"/>
    <lineage>
        <taxon>Eukaryota</taxon>
        <taxon>Metazoa</taxon>
        <taxon>Chordata</taxon>
        <taxon>Craniata</taxon>
        <taxon>Vertebrata</taxon>
        <taxon>Euteleostomi</taxon>
        <taxon>Mammalia</taxon>
        <taxon>Monotremata</taxon>
        <taxon>Ornithorhynchidae</taxon>
        <taxon>Ornithorhynchus</taxon>
    </lineage>
</organism>
<accession>A0A6I8NWX9</accession>
<evidence type="ECO:0000256" key="9">
    <source>
        <dbReference type="ARBA" id="ARBA00048291"/>
    </source>
</evidence>
<evidence type="ECO:0000256" key="12">
    <source>
        <dbReference type="SAM" id="MobiDB-lite"/>
    </source>
</evidence>
<dbReference type="SUPFAM" id="SSF56112">
    <property type="entry name" value="Protein kinase-like (PK-like)"/>
    <property type="match status" value="1"/>
</dbReference>
<dbReference type="Ensembl" id="ENSOANT00000071085.1">
    <property type="protein sequence ID" value="ENSOANP00000045753.1"/>
    <property type="gene ID" value="ENSOANG00000037968.1"/>
</dbReference>
<evidence type="ECO:0000256" key="5">
    <source>
        <dbReference type="ARBA" id="ARBA00022679"/>
    </source>
</evidence>
<dbReference type="Bgee" id="ENSOANG00000037968">
    <property type="expression patterns" value="Expressed in adult mammalian kidney and 7 other cell types or tissues"/>
</dbReference>
<dbReference type="GO" id="GO:0009968">
    <property type="term" value="P:negative regulation of signal transduction"/>
    <property type="evidence" value="ECO:0007669"/>
    <property type="project" value="UniProtKB-ARBA"/>
</dbReference>
<dbReference type="InterPro" id="IPR011009">
    <property type="entry name" value="Kinase-like_dom_sf"/>
</dbReference>
<dbReference type="Gene3D" id="3.30.200.20">
    <property type="entry name" value="Phosphorylase Kinase, domain 1"/>
    <property type="match status" value="1"/>
</dbReference>
<feature type="compositionally biased region" description="Gly residues" evidence="12">
    <location>
        <begin position="28"/>
        <end position="64"/>
    </location>
</feature>
<dbReference type="PROSITE" id="PS00107">
    <property type="entry name" value="PROTEIN_KINASE_ATP"/>
    <property type="match status" value="1"/>
</dbReference>
<proteinExistence type="inferred from homology"/>
<dbReference type="EC" id="2.7.11.26" evidence="2"/>
<keyword evidence="6 11" id="KW-0547">Nucleotide-binding</keyword>
<evidence type="ECO:0000313" key="14">
    <source>
        <dbReference type="Ensembl" id="ENSOANP00000045753.1"/>
    </source>
</evidence>
<dbReference type="InterPro" id="IPR039192">
    <property type="entry name" value="STKc_GSK3"/>
</dbReference>
<dbReference type="Proteomes" id="UP000002279">
    <property type="component" value="Chromosome 5"/>
</dbReference>
<sequence length="511" mass="53491">MSGGVPTAGGAGAPGGSGRPRTSSFAEPGGGGGGGGGGQGAKAPVGPGGSGGAAGGTGSVGGAGTSFPPPGVKLGRDSGKVTTVVATPGQGPERSQEVSYTDIKVIGNGSFGVVYQARLAESGELVAIKKVLQDKRFKNRELQIMRKLDHCNIVRLRYFFYSSGEKKDELYLNLVLDFVPETVYRVARHFTKAKLTIPAIYIKVYMYQLFRSLAYIHSQGVCHRDIKPQNLLVDPDTAVLKLCDFGSAKQLVRGEPNVSYICSRYYRAPELIFGATDYTSSIGPGDSNPGADSGDESQLHRVQVSPDQGPPVGKGVQDADAAGSHRAVLAPVGVHAGHAPLPAGGLRPQLLRRPAPPRGPDAQQLPAPAPLQLQPRRAVHPAVPQHRPHPLSPAVAGRLCSLHPGLPRRAPARNGAVARRGLAVPQQLLLRAPASCHPVPFPPPNPHPGEEPPWKDLESQRGGVRPVPLSGGPPPPPSPTLAWPWERGLLAGWWGGKGEGHAASPHFPLPV</sequence>
<feature type="compositionally biased region" description="Basic and acidic residues" evidence="12">
    <location>
        <begin position="448"/>
        <end position="459"/>
    </location>
</feature>
<comment type="catalytic activity">
    <reaction evidence="9">
        <text>L-seryl-[tau protein] + ATP = O-phospho-L-seryl-[tau protein] + ADP + H(+)</text>
        <dbReference type="Rhea" id="RHEA:12801"/>
        <dbReference type="Rhea" id="RHEA-COMP:13701"/>
        <dbReference type="Rhea" id="RHEA-COMP:13702"/>
        <dbReference type="ChEBI" id="CHEBI:15378"/>
        <dbReference type="ChEBI" id="CHEBI:29999"/>
        <dbReference type="ChEBI" id="CHEBI:30616"/>
        <dbReference type="ChEBI" id="CHEBI:83421"/>
        <dbReference type="ChEBI" id="CHEBI:456216"/>
        <dbReference type="EC" id="2.7.11.26"/>
    </reaction>
</comment>
<dbReference type="InterPro" id="IPR017441">
    <property type="entry name" value="Protein_kinase_ATP_BS"/>
</dbReference>
<dbReference type="InterPro" id="IPR050591">
    <property type="entry name" value="GSK-3"/>
</dbReference>